<evidence type="ECO:0000256" key="1">
    <source>
        <dbReference type="SAM" id="Coils"/>
    </source>
</evidence>
<keyword evidence="1" id="KW-0175">Coiled coil</keyword>
<keyword evidence="3" id="KW-1185">Reference proteome</keyword>
<dbReference type="Proteomes" id="UP000298663">
    <property type="component" value="Unassembled WGS sequence"/>
</dbReference>
<proteinExistence type="predicted"/>
<name>A0A4U5NXV9_STECR</name>
<dbReference type="EMBL" id="AZBU02000003">
    <property type="protein sequence ID" value="TKR88133.1"/>
    <property type="molecule type" value="Genomic_DNA"/>
</dbReference>
<reference evidence="2 3" key="2">
    <citation type="journal article" date="2019" name="G3 (Bethesda)">
        <title>Hybrid Assembly of the Genome of the Entomopathogenic Nematode Steinernema carpocapsae Identifies the X-Chromosome.</title>
        <authorList>
            <person name="Serra L."/>
            <person name="Macchietto M."/>
            <person name="Macias-Munoz A."/>
            <person name="McGill C.J."/>
            <person name="Rodriguez I.M."/>
            <person name="Rodriguez B."/>
            <person name="Murad R."/>
            <person name="Mortazavi A."/>
        </authorList>
    </citation>
    <scope>NUCLEOTIDE SEQUENCE [LARGE SCALE GENOMIC DNA]</scope>
    <source>
        <strain evidence="2 3">ALL</strain>
    </source>
</reference>
<dbReference type="AlphaFoldDB" id="A0A4U5NXV9"/>
<evidence type="ECO:0000313" key="3">
    <source>
        <dbReference type="Proteomes" id="UP000298663"/>
    </source>
</evidence>
<reference evidence="2 3" key="1">
    <citation type="journal article" date="2015" name="Genome Biol.">
        <title>Comparative genomics of Steinernema reveals deeply conserved gene regulatory networks.</title>
        <authorList>
            <person name="Dillman A.R."/>
            <person name="Macchietto M."/>
            <person name="Porter C.F."/>
            <person name="Rogers A."/>
            <person name="Williams B."/>
            <person name="Antoshechkin I."/>
            <person name="Lee M.M."/>
            <person name="Goodwin Z."/>
            <person name="Lu X."/>
            <person name="Lewis E.E."/>
            <person name="Goodrich-Blair H."/>
            <person name="Stock S.P."/>
            <person name="Adams B.J."/>
            <person name="Sternberg P.W."/>
            <person name="Mortazavi A."/>
        </authorList>
    </citation>
    <scope>NUCLEOTIDE SEQUENCE [LARGE SCALE GENOMIC DNA]</scope>
    <source>
        <strain evidence="2 3">ALL</strain>
    </source>
</reference>
<evidence type="ECO:0000313" key="2">
    <source>
        <dbReference type="EMBL" id="TKR88133.1"/>
    </source>
</evidence>
<protein>
    <submittedName>
        <fullName evidence="2">Uncharacterized protein</fullName>
    </submittedName>
</protein>
<sequence length="100" mass="11523">MSRRATIKTARLEKDRLQQELSNMAYDMECLEAERDRIKRKLHALEQKKSKQLESAKILEIKSKALKDKADEMTNVAAHLRTAVKDAIKLGKKHCADEEC</sequence>
<organism evidence="2 3">
    <name type="scientific">Steinernema carpocapsae</name>
    <name type="common">Entomopathogenic nematode</name>
    <dbReference type="NCBI Taxonomy" id="34508"/>
    <lineage>
        <taxon>Eukaryota</taxon>
        <taxon>Metazoa</taxon>
        <taxon>Ecdysozoa</taxon>
        <taxon>Nematoda</taxon>
        <taxon>Chromadorea</taxon>
        <taxon>Rhabditida</taxon>
        <taxon>Tylenchina</taxon>
        <taxon>Panagrolaimomorpha</taxon>
        <taxon>Strongyloidoidea</taxon>
        <taxon>Steinernematidae</taxon>
        <taxon>Steinernema</taxon>
    </lineage>
</organism>
<feature type="coiled-coil region" evidence="1">
    <location>
        <begin position="7"/>
        <end position="76"/>
    </location>
</feature>
<gene>
    <name evidence="2" type="ORF">L596_012422</name>
</gene>
<accession>A0A4U5NXV9</accession>
<comment type="caution">
    <text evidence="2">The sequence shown here is derived from an EMBL/GenBank/DDBJ whole genome shotgun (WGS) entry which is preliminary data.</text>
</comment>